<dbReference type="PANTHER" id="PTHR48103">
    <property type="entry name" value="MIDASIN-RELATED"/>
    <property type="match status" value="1"/>
</dbReference>
<gene>
    <name evidence="4" type="ORF">F8388_025832</name>
    <name evidence="5" type="ORF">G4B88_008909</name>
</gene>
<keyword evidence="2" id="KW-0067">ATP-binding</keyword>
<dbReference type="Proteomes" id="UP000583929">
    <property type="component" value="Unassembled WGS sequence"/>
</dbReference>
<dbReference type="InterPro" id="IPR011704">
    <property type="entry name" value="ATPase_dyneun-rel_AAA"/>
</dbReference>
<evidence type="ECO:0000313" key="7">
    <source>
        <dbReference type="Proteomes" id="UP000583929"/>
    </source>
</evidence>
<name>A0A7J6F9R4_CANSA</name>
<dbReference type="GO" id="GO:0000027">
    <property type="term" value="P:ribosomal large subunit assembly"/>
    <property type="evidence" value="ECO:0007669"/>
    <property type="project" value="TreeGrafter"/>
</dbReference>
<dbReference type="AlphaFoldDB" id="A0A7J6F9R4"/>
<evidence type="ECO:0000259" key="3">
    <source>
        <dbReference type="Pfam" id="PF07728"/>
    </source>
</evidence>
<dbReference type="GO" id="GO:0005634">
    <property type="term" value="C:nucleus"/>
    <property type="evidence" value="ECO:0007669"/>
    <property type="project" value="TreeGrafter"/>
</dbReference>
<dbReference type="EMBL" id="JAATIQ010000034">
    <property type="protein sequence ID" value="KAF4397063.1"/>
    <property type="molecule type" value="Genomic_DNA"/>
</dbReference>
<dbReference type="GO" id="GO:0000055">
    <property type="term" value="P:ribosomal large subunit export from nucleus"/>
    <property type="evidence" value="ECO:0007669"/>
    <property type="project" value="TreeGrafter"/>
</dbReference>
<protein>
    <recommendedName>
        <fullName evidence="3">ATPase dynein-related AAA domain-containing protein</fullName>
    </recommendedName>
</protein>
<dbReference type="PANTHER" id="PTHR48103:SF2">
    <property type="entry name" value="MIDASIN"/>
    <property type="match status" value="1"/>
</dbReference>
<feature type="domain" description="ATPase dynein-related AAA" evidence="3">
    <location>
        <begin position="117"/>
        <end position="166"/>
    </location>
</feature>
<evidence type="ECO:0000256" key="2">
    <source>
        <dbReference type="ARBA" id="ARBA00022840"/>
    </source>
</evidence>
<evidence type="ECO:0000313" key="5">
    <source>
        <dbReference type="EMBL" id="KAF4397063.1"/>
    </source>
</evidence>
<reference evidence="6 7" key="1">
    <citation type="journal article" date="2020" name="bioRxiv">
        <title>Sequence and annotation of 42 cannabis genomes reveals extensive copy number variation in cannabinoid synthesis and pathogen resistance genes.</title>
        <authorList>
            <person name="Mckernan K.J."/>
            <person name="Helbert Y."/>
            <person name="Kane L.T."/>
            <person name="Ebling H."/>
            <person name="Zhang L."/>
            <person name="Liu B."/>
            <person name="Eaton Z."/>
            <person name="Mclaughlin S."/>
            <person name="Kingan S."/>
            <person name="Baybayan P."/>
            <person name="Concepcion G."/>
            <person name="Jordan M."/>
            <person name="Riva A."/>
            <person name="Barbazuk W."/>
            <person name="Harkins T."/>
        </authorList>
    </citation>
    <scope>NUCLEOTIDE SEQUENCE [LARGE SCALE GENOMIC DNA]</scope>
    <source>
        <strain evidence="6 7">cv. Jamaican Lion 4</strain>
        <strain evidence="5">Father</strain>
        <strain evidence="4">Mother</strain>
        <tissue evidence="4">Leaf</tissue>
    </source>
</reference>
<organism evidence="4 6">
    <name type="scientific">Cannabis sativa</name>
    <name type="common">Hemp</name>
    <name type="synonym">Marijuana</name>
    <dbReference type="NCBI Taxonomy" id="3483"/>
    <lineage>
        <taxon>Eukaryota</taxon>
        <taxon>Viridiplantae</taxon>
        <taxon>Streptophyta</taxon>
        <taxon>Embryophyta</taxon>
        <taxon>Tracheophyta</taxon>
        <taxon>Spermatophyta</taxon>
        <taxon>Magnoliopsida</taxon>
        <taxon>eudicotyledons</taxon>
        <taxon>Gunneridae</taxon>
        <taxon>Pentapetalae</taxon>
        <taxon>rosids</taxon>
        <taxon>fabids</taxon>
        <taxon>Rosales</taxon>
        <taxon>Cannabaceae</taxon>
        <taxon>Cannabis</taxon>
    </lineage>
</organism>
<evidence type="ECO:0000313" key="4">
    <source>
        <dbReference type="EMBL" id="KAF4367414.1"/>
    </source>
</evidence>
<dbReference type="EMBL" id="JAATIP010000143">
    <property type="protein sequence ID" value="KAF4367414.1"/>
    <property type="molecule type" value="Genomic_DNA"/>
</dbReference>
<proteinExistence type="predicted"/>
<dbReference type="GO" id="GO:0005524">
    <property type="term" value="F:ATP binding"/>
    <property type="evidence" value="ECO:0007669"/>
    <property type="project" value="UniProtKB-KW"/>
</dbReference>
<keyword evidence="7" id="KW-1185">Reference proteome</keyword>
<accession>A0A7J6F9R4</accession>
<dbReference type="GO" id="GO:0030687">
    <property type="term" value="C:preribosome, large subunit precursor"/>
    <property type="evidence" value="ECO:0007669"/>
    <property type="project" value="TreeGrafter"/>
</dbReference>
<dbReference type="Pfam" id="PF07728">
    <property type="entry name" value="AAA_5"/>
    <property type="match status" value="1"/>
</dbReference>
<keyword evidence="1" id="KW-0547">Nucleotide-binding</keyword>
<dbReference type="GO" id="GO:0016887">
    <property type="term" value="F:ATP hydrolysis activity"/>
    <property type="evidence" value="ECO:0007669"/>
    <property type="project" value="InterPro"/>
</dbReference>
<dbReference type="Proteomes" id="UP000525078">
    <property type="component" value="Unassembled WGS sequence"/>
</dbReference>
<sequence>MNPANLFSCSSSPFLFNSAAIITTLRAPLSSDLFELDYPKITTSSPCQASPPFYFFSYSFPTTRTKKILTHTIYQGLRHGVKFLQDDRSTKSGRKRQKTEEDELRLENLSGKLEMVEDQLDGSSGIIFSFVEGAFVNALKSGEWILLDEVNLAPPETLQRVVGVLDGDSGSL</sequence>
<evidence type="ECO:0000256" key="1">
    <source>
        <dbReference type="ARBA" id="ARBA00022741"/>
    </source>
</evidence>
<evidence type="ECO:0000313" key="6">
    <source>
        <dbReference type="Proteomes" id="UP000525078"/>
    </source>
</evidence>
<comment type="caution">
    <text evidence="4">The sequence shown here is derived from an EMBL/GenBank/DDBJ whole genome shotgun (WGS) entry which is preliminary data.</text>
</comment>